<proteinExistence type="predicted"/>
<feature type="domain" description="Response regulatory" evidence="15">
    <location>
        <begin position="673"/>
        <end position="789"/>
    </location>
</feature>
<dbReference type="InterPro" id="IPR005467">
    <property type="entry name" value="His_kinase_dom"/>
</dbReference>
<dbReference type="Gene3D" id="3.30.450.20">
    <property type="entry name" value="PAS domain"/>
    <property type="match status" value="2"/>
</dbReference>
<name>A0A2M7G9W5_9BACT</name>
<dbReference type="Gene3D" id="2.10.70.100">
    <property type="match status" value="1"/>
</dbReference>
<evidence type="ECO:0000256" key="6">
    <source>
        <dbReference type="ARBA" id="ARBA00022741"/>
    </source>
</evidence>
<dbReference type="InterPro" id="IPR036890">
    <property type="entry name" value="HATPase_C_sf"/>
</dbReference>
<keyword evidence="11" id="KW-0131">Cell cycle</keyword>
<evidence type="ECO:0000259" key="16">
    <source>
        <dbReference type="PROSITE" id="PS50112"/>
    </source>
</evidence>
<dbReference type="InterPro" id="IPR000700">
    <property type="entry name" value="PAS-assoc_C"/>
</dbReference>
<dbReference type="SMART" id="SM00388">
    <property type="entry name" value="HisKA"/>
    <property type="match status" value="1"/>
</dbReference>
<dbReference type="Pfam" id="PF08447">
    <property type="entry name" value="PAS_3"/>
    <property type="match status" value="2"/>
</dbReference>
<evidence type="ECO:0000256" key="10">
    <source>
        <dbReference type="ARBA" id="ARBA00023136"/>
    </source>
</evidence>
<dbReference type="FunFam" id="1.10.287.130:FF:000038">
    <property type="entry name" value="Sensory transduction histidine kinase"/>
    <property type="match status" value="1"/>
</dbReference>
<dbReference type="Gene3D" id="1.10.287.130">
    <property type="match status" value="1"/>
</dbReference>
<evidence type="ECO:0000256" key="5">
    <source>
        <dbReference type="ARBA" id="ARBA00022679"/>
    </source>
</evidence>
<feature type="compositionally biased region" description="Polar residues" evidence="13">
    <location>
        <begin position="793"/>
        <end position="804"/>
    </location>
</feature>
<evidence type="ECO:0000256" key="3">
    <source>
        <dbReference type="ARBA" id="ARBA00012438"/>
    </source>
</evidence>
<dbReference type="SUPFAM" id="SSF55785">
    <property type="entry name" value="PYP-like sensor domain (PAS domain)"/>
    <property type="match status" value="2"/>
</dbReference>
<dbReference type="InterPro" id="IPR001789">
    <property type="entry name" value="Sig_transdc_resp-reg_receiver"/>
</dbReference>
<dbReference type="CDD" id="cd00130">
    <property type="entry name" value="PAS"/>
    <property type="match status" value="2"/>
</dbReference>
<gene>
    <name evidence="18" type="ORF">COW36_03175</name>
</gene>
<dbReference type="GO" id="GO:0009927">
    <property type="term" value="F:histidine phosphotransfer kinase activity"/>
    <property type="evidence" value="ECO:0007669"/>
    <property type="project" value="TreeGrafter"/>
</dbReference>
<dbReference type="EC" id="2.7.13.3" evidence="3"/>
<dbReference type="PRINTS" id="PR00344">
    <property type="entry name" value="BCTRLSENSOR"/>
</dbReference>
<dbReference type="PROSITE" id="PS50110">
    <property type="entry name" value="RESPONSE_REGULATORY"/>
    <property type="match status" value="2"/>
</dbReference>
<dbReference type="PROSITE" id="PS50109">
    <property type="entry name" value="HIS_KIN"/>
    <property type="match status" value="1"/>
</dbReference>
<evidence type="ECO:0000259" key="15">
    <source>
        <dbReference type="PROSITE" id="PS50110"/>
    </source>
</evidence>
<dbReference type="Pfam" id="PF02518">
    <property type="entry name" value="HATPase_c"/>
    <property type="match status" value="1"/>
</dbReference>
<dbReference type="InterPro" id="IPR013655">
    <property type="entry name" value="PAS_fold_3"/>
</dbReference>
<dbReference type="SUPFAM" id="SSF47384">
    <property type="entry name" value="Homodimeric domain of signal transducing histidine kinase"/>
    <property type="match status" value="1"/>
</dbReference>
<dbReference type="GO" id="GO:0005524">
    <property type="term" value="F:ATP binding"/>
    <property type="evidence" value="ECO:0007669"/>
    <property type="project" value="UniProtKB-KW"/>
</dbReference>
<feature type="modified residue" description="4-aspartylphosphate" evidence="12">
    <location>
        <position position="722"/>
    </location>
</feature>
<evidence type="ECO:0000256" key="11">
    <source>
        <dbReference type="ARBA" id="ARBA00023306"/>
    </source>
</evidence>
<protein>
    <recommendedName>
        <fullName evidence="3">histidine kinase</fullName>
        <ecNumber evidence="3">2.7.13.3</ecNumber>
    </recommendedName>
</protein>
<evidence type="ECO:0000256" key="1">
    <source>
        <dbReference type="ARBA" id="ARBA00000085"/>
    </source>
</evidence>
<dbReference type="CDD" id="cd16922">
    <property type="entry name" value="HATPase_EvgS-ArcB-TorS-like"/>
    <property type="match status" value="1"/>
</dbReference>
<keyword evidence="4 12" id="KW-0597">Phosphoprotein</keyword>
<evidence type="ECO:0000256" key="8">
    <source>
        <dbReference type="ARBA" id="ARBA00022840"/>
    </source>
</evidence>
<dbReference type="Pfam" id="PF00072">
    <property type="entry name" value="Response_reg"/>
    <property type="match status" value="2"/>
</dbReference>
<organism evidence="18 19">
    <name type="scientific">bacterium (Candidatus Blackallbacteria) CG17_big_fil_post_rev_8_21_14_2_50_48_46</name>
    <dbReference type="NCBI Taxonomy" id="2014261"/>
    <lineage>
        <taxon>Bacteria</taxon>
        <taxon>Candidatus Blackallbacteria</taxon>
    </lineage>
</organism>
<feature type="domain" description="PAS" evidence="16">
    <location>
        <begin position="159"/>
        <end position="232"/>
    </location>
</feature>
<evidence type="ECO:0000256" key="12">
    <source>
        <dbReference type="PROSITE-ProRule" id="PRU00169"/>
    </source>
</evidence>
<dbReference type="GO" id="GO:0005886">
    <property type="term" value="C:plasma membrane"/>
    <property type="evidence" value="ECO:0007669"/>
    <property type="project" value="TreeGrafter"/>
</dbReference>
<keyword evidence="7" id="KW-0418">Kinase</keyword>
<dbReference type="PANTHER" id="PTHR43047">
    <property type="entry name" value="TWO-COMPONENT HISTIDINE PROTEIN KINASE"/>
    <property type="match status" value="1"/>
</dbReference>
<evidence type="ECO:0000256" key="9">
    <source>
        <dbReference type="ARBA" id="ARBA00023012"/>
    </source>
</evidence>
<feature type="compositionally biased region" description="Basic and acidic residues" evidence="13">
    <location>
        <begin position="805"/>
        <end position="816"/>
    </location>
</feature>
<sequence length="899" mass="102128">MKILLVDDDANARYILEVVLEQKGHHCISAANGREALALANQQTPDLIVTDILMPVMDGFELCRQLKQNPATQHIPLVFYTSTFLEEKNRQLGMELGASAYLEKPMELEALVTTLEQFLTTEPLLHFPPSKASEAKTLVDYASTLAHKLEQKQSELLKSEKRFQDMLDFVPVALALSTPEGKILKLNRHFQTIFGYTPEDLPDLTAWWQLAYPDPEKRVQNQTHWAELLKNGEREYQAQVTCKNGELREIHFYVQSLDRYQVVAFVDQSEQFQQIAALEHTLRRSETILNKTQELSQIGGWELDLSSLEMWWTDELYRIHGLPVDRTSLTVQGYVQKSIQCYAAESQEELLKLFQRCIENGEPYDREYRFTPYHGSEHWVRTITIPIIEKGRVARLNGAVIDITERKLSEIELKTAKEKAEQAVHAKSAFLANMSHEIRTPMNAILGFSQLLSEQNTDPRWQRYLNAINSSSQSLLRIINDILDLSKIEAGKIELQLQPTHLPQLCQELNTLMSLSFEQKGLSFQIELPSHCPEWLELDDLRLRQVLLNLLGNALKFTKQGQVTLQISYAPQTDKAGELSLSVSDTGIGIAPEQQNQIFEAFEQLSQATGTGLGLTISRSLVQLMGGELLLESTLGKGSMFRIVLPHIQACTAPVSTALTQRPLQPQDFQPATLLLADDIETNLLLLEEMLHPFPFTLYTARNGLEACQLAHKHPPDLILMDIKMPVMNGIEALHKLRRNEQTASLPVIALTAFSLNSERENLLQEGFNGYLSKPVNASELLSVLQTYLTSNPTTNQSLQNNRPSESKKRPLSEEKKVRLQKDLHEIWRPRWEKVKNSIILDELESFAQAFSDWAKTQNVAALSAWADKILHQLNAFQLEEAHLSLRAFPNLLIQDEGR</sequence>
<dbReference type="InterPro" id="IPR011006">
    <property type="entry name" value="CheY-like_superfamily"/>
</dbReference>
<keyword evidence="5" id="KW-0808">Transferase</keyword>
<dbReference type="SUPFAM" id="SSF52172">
    <property type="entry name" value="CheY-like"/>
    <property type="match status" value="2"/>
</dbReference>
<keyword evidence="10" id="KW-0472">Membrane</keyword>
<dbReference type="EMBL" id="PFFQ01000008">
    <property type="protein sequence ID" value="PIW18858.1"/>
    <property type="molecule type" value="Genomic_DNA"/>
</dbReference>
<dbReference type="NCBIfam" id="TIGR00229">
    <property type="entry name" value="sensory_box"/>
    <property type="match status" value="2"/>
</dbReference>
<dbReference type="Proteomes" id="UP000231019">
    <property type="component" value="Unassembled WGS sequence"/>
</dbReference>
<feature type="domain" description="PAC" evidence="17">
    <location>
        <begin position="364"/>
        <end position="415"/>
    </location>
</feature>
<evidence type="ECO:0000256" key="2">
    <source>
        <dbReference type="ARBA" id="ARBA00004370"/>
    </source>
</evidence>
<evidence type="ECO:0000259" key="17">
    <source>
        <dbReference type="PROSITE" id="PS50113"/>
    </source>
</evidence>
<comment type="caution">
    <text evidence="18">The sequence shown here is derived from an EMBL/GenBank/DDBJ whole genome shotgun (WGS) entry which is preliminary data.</text>
</comment>
<dbReference type="InterPro" id="IPR003594">
    <property type="entry name" value="HATPase_dom"/>
</dbReference>
<dbReference type="InterPro" id="IPR003661">
    <property type="entry name" value="HisK_dim/P_dom"/>
</dbReference>
<comment type="subcellular location">
    <subcellularLocation>
        <location evidence="2">Membrane</location>
    </subcellularLocation>
</comment>
<dbReference type="PANTHER" id="PTHR43047:SF72">
    <property type="entry name" value="OSMOSENSING HISTIDINE PROTEIN KINASE SLN1"/>
    <property type="match status" value="1"/>
</dbReference>
<feature type="domain" description="Response regulatory" evidence="15">
    <location>
        <begin position="2"/>
        <end position="119"/>
    </location>
</feature>
<dbReference type="InterPro" id="IPR004358">
    <property type="entry name" value="Sig_transdc_His_kin-like_C"/>
</dbReference>
<keyword evidence="8" id="KW-0067">ATP-binding</keyword>
<keyword evidence="6" id="KW-0547">Nucleotide-binding</keyword>
<dbReference type="PROSITE" id="PS50112">
    <property type="entry name" value="PAS"/>
    <property type="match status" value="1"/>
</dbReference>
<dbReference type="SMART" id="SM00091">
    <property type="entry name" value="PAS"/>
    <property type="match status" value="1"/>
</dbReference>
<dbReference type="SMART" id="SM00387">
    <property type="entry name" value="HATPase_c"/>
    <property type="match status" value="1"/>
</dbReference>
<dbReference type="FunFam" id="3.30.565.10:FF:000010">
    <property type="entry name" value="Sensor histidine kinase RcsC"/>
    <property type="match status" value="1"/>
</dbReference>
<dbReference type="InterPro" id="IPR036097">
    <property type="entry name" value="HisK_dim/P_sf"/>
</dbReference>
<comment type="catalytic activity">
    <reaction evidence="1">
        <text>ATP + protein L-histidine = ADP + protein N-phospho-L-histidine.</text>
        <dbReference type="EC" id="2.7.13.3"/>
    </reaction>
</comment>
<dbReference type="Pfam" id="PF00512">
    <property type="entry name" value="HisKA"/>
    <property type="match status" value="1"/>
</dbReference>
<dbReference type="CDD" id="cd17546">
    <property type="entry name" value="REC_hyHK_CKI1_RcsC-like"/>
    <property type="match status" value="1"/>
</dbReference>
<dbReference type="SUPFAM" id="SSF55874">
    <property type="entry name" value="ATPase domain of HSP90 chaperone/DNA topoisomerase II/histidine kinase"/>
    <property type="match status" value="1"/>
</dbReference>
<evidence type="ECO:0000313" key="18">
    <source>
        <dbReference type="EMBL" id="PIW18858.1"/>
    </source>
</evidence>
<evidence type="ECO:0000313" key="19">
    <source>
        <dbReference type="Proteomes" id="UP000231019"/>
    </source>
</evidence>
<dbReference type="AlphaFoldDB" id="A0A2M7G9W5"/>
<feature type="modified residue" description="4-aspartylphosphate" evidence="12">
    <location>
        <position position="51"/>
    </location>
</feature>
<evidence type="ECO:0000256" key="7">
    <source>
        <dbReference type="ARBA" id="ARBA00022777"/>
    </source>
</evidence>
<dbReference type="Gene3D" id="3.30.565.10">
    <property type="entry name" value="Histidine kinase-like ATPase, C-terminal domain"/>
    <property type="match status" value="1"/>
</dbReference>
<dbReference type="Gene3D" id="3.40.50.2300">
    <property type="match status" value="2"/>
</dbReference>
<feature type="region of interest" description="Disordered" evidence="13">
    <location>
        <begin position="793"/>
        <end position="816"/>
    </location>
</feature>
<dbReference type="PROSITE" id="PS50113">
    <property type="entry name" value="PAC"/>
    <property type="match status" value="1"/>
</dbReference>
<evidence type="ECO:0000259" key="14">
    <source>
        <dbReference type="PROSITE" id="PS50109"/>
    </source>
</evidence>
<feature type="domain" description="Histidine kinase" evidence="14">
    <location>
        <begin position="433"/>
        <end position="649"/>
    </location>
</feature>
<reference evidence="18 19" key="1">
    <citation type="submission" date="2017-09" db="EMBL/GenBank/DDBJ databases">
        <title>Depth-based differentiation of microbial function through sediment-hosted aquifers and enrichment of novel symbionts in the deep terrestrial subsurface.</title>
        <authorList>
            <person name="Probst A.J."/>
            <person name="Ladd B."/>
            <person name="Jarett J.K."/>
            <person name="Geller-Mcgrath D.E."/>
            <person name="Sieber C.M."/>
            <person name="Emerson J.B."/>
            <person name="Anantharaman K."/>
            <person name="Thomas B.C."/>
            <person name="Malmstrom R."/>
            <person name="Stieglmeier M."/>
            <person name="Klingl A."/>
            <person name="Woyke T."/>
            <person name="Ryan C.M."/>
            <person name="Banfield J.F."/>
        </authorList>
    </citation>
    <scope>NUCLEOTIDE SEQUENCE [LARGE SCALE GENOMIC DNA]</scope>
    <source>
        <strain evidence="18">CG17_big_fil_post_rev_8_21_14_2_50_48_46</strain>
    </source>
</reference>
<dbReference type="InterPro" id="IPR000014">
    <property type="entry name" value="PAS"/>
</dbReference>
<dbReference type="InterPro" id="IPR035965">
    <property type="entry name" value="PAS-like_dom_sf"/>
</dbReference>
<evidence type="ECO:0000256" key="13">
    <source>
        <dbReference type="SAM" id="MobiDB-lite"/>
    </source>
</evidence>
<dbReference type="CDD" id="cd00082">
    <property type="entry name" value="HisKA"/>
    <property type="match status" value="1"/>
</dbReference>
<keyword evidence="9" id="KW-0902">Two-component regulatory system</keyword>
<evidence type="ECO:0000256" key="4">
    <source>
        <dbReference type="ARBA" id="ARBA00022553"/>
    </source>
</evidence>
<dbReference type="GO" id="GO:0000155">
    <property type="term" value="F:phosphorelay sensor kinase activity"/>
    <property type="evidence" value="ECO:0007669"/>
    <property type="project" value="InterPro"/>
</dbReference>
<accession>A0A2M7G9W5</accession>
<dbReference type="SMART" id="SM00448">
    <property type="entry name" value="REC"/>
    <property type="match status" value="2"/>
</dbReference>